<dbReference type="EMBL" id="BGPR01004888">
    <property type="protein sequence ID" value="GBN04492.1"/>
    <property type="molecule type" value="Genomic_DNA"/>
</dbReference>
<dbReference type="OrthoDB" id="8337705at2759"/>
<evidence type="ECO:0000313" key="2">
    <source>
        <dbReference type="Proteomes" id="UP000499080"/>
    </source>
</evidence>
<protein>
    <submittedName>
        <fullName evidence="1">Uncharacterized protein</fullName>
    </submittedName>
</protein>
<name>A0A4Y2KQP8_ARAVE</name>
<keyword evidence="2" id="KW-1185">Reference proteome</keyword>
<gene>
    <name evidence="1" type="ORF">AVEN_85865_1</name>
</gene>
<sequence>MAGVTEAQASVMHRRRSCNIDGGVAYTCPLMYCLTFEILCEGPPHVGTIHFGVGATVDSQQSRLLHPAETPSTVVLLSSLVKYWSNEPVIKIPHQTLIDQRS</sequence>
<comment type="caution">
    <text evidence="1">The sequence shown here is derived from an EMBL/GenBank/DDBJ whole genome shotgun (WGS) entry which is preliminary data.</text>
</comment>
<dbReference type="AlphaFoldDB" id="A0A4Y2KQP8"/>
<reference evidence="1 2" key="1">
    <citation type="journal article" date="2019" name="Sci. Rep.">
        <title>Orb-weaving spider Araneus ventricosus genome elucidates the spidroin gene catalogue.</title>
        <authorList>
            <person name="Kono N."/>
            <person name="Nakamura H."/>
            <person name="Ohtoshi R."/>
            <person name="Moran D.A.P."/>
            <person name="Shinohara A."/>
            <person name="Yoshida Y."/>
            <person name="Fujiwara M."/>
            <person name="Mori M."/>
            <person name="Tomita M."/>
            <person name="Arakawa K."/>
        </authorList>
    </citation>
    <scope>NUCLEOTIDE SEQUENCE [LARGE SCALE GENOMIC DNA]</scope>
</reference>
<dbReference type="Proteomes" id="UP000499080">
    <property type="component" value="Unassembled WGS sequence"/>
</dbReference>
<accession>A0A4Y2KQP8</accession>
<organism evidence="1 2">
    <name type="scientific">Araneus ventricosus</name>
    <name type="common">Orbweaver spider</name>
    <name type="synonym">Epeira ventricosa</name>
    <dbReference type="NCBI Taxonomy" id="182803"/>
    <lineage>
        <taxon>Eukaryota</taxon>
        <taxon>Metazoa</taxon>
        <taxon>Ecdysozoa</taxon>
        <taxon>Arthropoda</taxon>
        <taxon>Chelicerata</taxon>
        <taxon>Arachnida</taxon>
        <taxon>Araneae</taxon>
        <taxon>Araneomorphae</taxon>
        <taxon>Entelegynae</taxon>
        <taxon>Araneoidea</taxon>
        <taxon>Araneidae</taxon>
        <taxon>Araneus</taxon>
    </lineage>
</organism>
<evidence type="ECO:0000313" key="1">
    <source>
        <dbReference type="EMBL" id="GBN04492.1"/>
    </source>
</evidence>
<proteinExistence type="predicted"/>